<evidence type="ECO:0000313" key="3">
    <source>
        <dbReference type="Proteomes" id="UP000242188"/>
    </source>
</evidence>
<dbReference type="OrthoDB" id="6133475at2759"/>
<dbReference type="CDD" id="cd00037">
    <property type="entry name" value="CLECT"/>
    <property type="match status" value="1"/>
</dbReference>
<proteinExistence type="predicted"/>
<dbReference type="InterPro" id="IPR016186">
    <property type="entry name" value="C-type_lectin-like/link_sf"/>
</dbReference>
<evidence type="ECO:0000259" key="1">
    <source>
        <dbReference type="PROSITE" id="PS50041"/>
    </source>
</evidence>
<keyword evidence="3" id="KW-1185">Reference proteome</keyword>
<name>A0A210QHI9_MIZYE</name>
<sequence length="219" mass="24823">MRRPKKRAFSITASFIRIRTVDNRLDSRTALADVYAPDTISCLGLCLHTAECAAIYIHLNQTRCYLTKELNSDPFLFSSSQGMIYLQQNPISCFYTIMTYLEGKMCIWHNSKTLTYSDARDDCKLRGGDLVIMKTNDKYATLRTSKGAGWWIGAIKQPNGTIYWNDDSLFDPIPQTGFDINVDGDGDCIRTALSGANRFWNFDCTALRDSVCEFPFLLV</sequence>
<feature type="domain" description="C-type lectin" evidence="1">
    <location>
        <begin position="102"/>
        <end position="213"/>
    </location>
</feature>
<dbReference type="Proteomes" id="UP000242188">
    <property type="component" value="Unassembled WGS sequence"/>
</dbReference>
<accession>A0A210QHI9</accession>
<dbReference type="EMBL" id="NEDP02003636">
    <property type="protein sequence ID" value="OWF48245.1"/>
    <property type="molecule type" value="Genomic_DNA"/>
</dbReference>
<comment type="caution">
    <text evidence="2">The sequence shown here is derived from an EMBL/GenBank/DDBJ whole genome shotgun (WGS) entry which is preliminary data.</text>
</comment>
<dbReference type="Pfam" id="PF00059">
    <property type="entry name" value="Lectin_C"/>
    <property type="match status" value="1"/>
</dbReference>
<reference evidence="2 3" key="1">
    <citation type="journal article" date="2017" name="Nat. Ecol. Evol.">
        <title>Scallop genome provides insights into evolution of bilaterian karyotype and development.</title>
        <authorList>
            <person name="Wang S."/>
            <person name="Zhang J."/>
            <person name="Jiao W."/>
            <person name="Li J."/>
            <person name="Xun X."/>
            <person name="Sun Y."/>
            <person name="Guo X."/>
            <person name="Huan P."/>
            <person name="Dong B."/>
            <person name="Zhang L."/>
            <person name="Hu X."/>
            <person name="Sun X."/>
            <person name="Wang J."/>
            <person name="Zhao C."/>
            <person name="Wang Y."/>
            <person name="Wang D."/>
            <person name="Huang X."/>
            <person name="Wang R."/>
            <person name="Lv J."/>
            <person name="Li Y."/>
            <person name="Zhang Z."/>
            <person name="Liu B."/>
            <person name="Lu W."/>
            <person name="Hui Y."/>
            <person name="Liang J."/>
            <person name="Zhou Z."/>
            <person name="Hou R."/>
            <person name="Li X."/>
            <person name="Liu Y."/>
            <person name="Li H."/>
            <person name="Ning X."/>
            <person name="Lin Y."/>
            <person name="Zhao L."/>
            <person name="Xing Q."/>
            <person name="Dou J."/>
            <person name="Li Y."/>
            <person name="Mao J."/>
            <person name="Guo H."/>
            <person name="Dou H."/>
            <person name="Li T."/>
            <person name="Mu C."/>
            <person name="Jiang W."/>
            <person name="Fu Q."/>
            <person name="Fu X."/>
            <person name="Miao Y."/>
            <person name="Liu J."/>
            <person name="Yu Q."/>
            <person name="Li R."/>
            <person name="Liao H."/>
            <person name="Li X."/>
            <person name="Kong Y."/>
            <person name="Jiang Z."/>
            <person name="Chourrout D."/>
            <person name="Li R."/>
            <person name="Bao Z."/>
        </authorList>
    </citation>
    <scope>NUCLEOTIDE SEQUENCE [LARGE SCALE GENOMIC DNA]</scope>
    <source>
        <strain evidence="2 3">PY_sf001</strain>
    </source>
</reference>
<gene>
    <name evidence="2" type="ORF">KP79_PYT16291</name>
</gene>
<evidence type="ECO:0000313" key="2">
    <source>
        <dbReference type="EMBL" id="OWF48245.1"/>
    </source>
</evidence>
<organism evidence="2 3">
    <name type="scientific">Mizuhopecten yessoensis</name>
    <name type="common">Japanese scallop</name>
    <name type="synonym">Patinopecten yessoensis</name>
    <dbReference type="NCBI Taxonomy" id="6573"/>
    <lineage>
        <taxon>Eukaryota</taxon>
        <taxon>Metazoa</taxon>
        <taxon>Spiralia</taxon>
        <taxon>Lophotrochozoa</taxon>
        <taxon>Mollusca</taxon>
        <taxon>Bivalvia</taxon>
        <taxon>Autobranchia</taxon>
        <taxon>Pteriomorphia</taxon>
        <taxon>Pectinida</taxon>
        <taxon>Pectinoidea</taxon>
        <taxon>Pectinidae</taxon>
        <taxon>Mizuhopecten</taxon>
    </lineage>
</organism>
<dbReference type="SMART" id="SM00034">
    <property type="entry name" value="CLECT"/>
    <property type="match status" value="1"/>
</dbReference>
<protein>
    <recommendedName>
        <fullName evidence="1">C-type lectin domain-containing protein</fullName>
    </recommendedName>
</protein>
<dbReference type="PROSITE" id="PS50041">
    <property type="entry name" value="C_TYPE_LECTIN_2"/>
    <property type="match status" value="1"/>
</dbReference>
<dbReference type="InterPro" id="IPR016187">
    <property type="entry name" value="CTDL_fold"/>
</dbReference>
<dbReference type="AlphaFoldDB" id="A0A210QHI9"/>
<dbReference type="InterPro" id="IPR001304">
    <property type="entry name" value="C-type_lectin-like"/>
</dbReference>
<dbReference type="Gene3D" id="3.10.100.10">
    <property type="entry name" value="Mannose-Binding Protein A, subunit A"/>
    <property type="match status" value="1"/>
</dbReference>
<dbReference type="SUPFAM" id="SSF56436">
    <property type="entry name" value="C-type lectin-like"/>
    <property type="match status" value="1"/>
</dbReference>